<keyword evidence="3" id="KW-1185">Reference proteome</keyword>
<feature type="region of interest" description="Disordered" evidence="1">
    <location>
        <begin position="15"/>
        <end position="128"/>
    </location>
</feature>
<proteinExistence type="predicted"/>
<feature type="region of interest" description="Disordered" evidence="1">
    <location>
        <begin position="1005"/>
        <end position="1024"/>
    </location>
</feature>
<protein>
    <submittedName>
        <fullName evidence="2">Uncharacterized protein</fullName>
    </submittedName>
</protein>
<organism evidence="2 3">
    <name type="scientific">Symbiodinium natans</name>
    <dbReference type="NCBI Taxonomy" id="878477"/>
    <lineage>
        <taxon>Eukaryota</taxon>
        <taxon>Sar</taxon>
        <taxon>Alveolata</taxon>
        <taxon>Dinophyceae</taxon>
        <taxon>Suessiales</taxon>
        <taxon>Symbiodiniaceae</taxon>
        <taxon>Symbiodinium</taxon>
    </lineage>
</organism>
<comment type="caution">
    <text evidence="2">The sequence shown here is derived from an EMBL/GenBank/DDBJ whole genome shotgun (WGS) entry which is preliminary data.</text>
</comment>
<reference evidence="2" key="1">
    <citation type="submission" date="2021-02" db="EMBL/GenBank/DDBJ databases">
        <authorList>
            <person name="Dougan E. K."/>
            <person name="Rhodes N."/>
            <person name="Thang M."/>
            <person name="Chan C."/>
        </authorList>
    </citation>
    <scope>NUCLEOTIDE SEQUENCE</scope>
</reference>
<evidence type="ECO:0000313" key="2">
    <source>
        <dbReference type="EMBL" id="CAE7213326.1"/>
    </source>
</evidence>
<dbReference type="Proteomes" id="UP000604046">
    <property type="component" value="Unassembled WGS sequence"/>
</dbReference>
<dbReference type="AlphaFoldDB" id="A0A812K0V8"/>
<feature type="compositionally biased region" description="Low complexity" evidence="1">
    <location>
        <begin position="103"/>
        <end position="112"/>
    </location>
</feature>
<dbReference type="EMBL" id="CAJNDS010000509">
    <property type="protein sequence ID" value="CAE7213326.1"/>
    <property type="molecule type" value="Genomic_DNA"/>
</dbReference>
<evidence type="ECO:0000313" key="3">
    <source>
        <dbReference type="Proteomes" id="UP000604046"/>
    </source>
</evidence>
<sequence length="1048" mass="115747">MPILNEERKRLLSHFSDDNDAAVPGKDSGKRLKGAQGQVVPVPKKRTAGKGSAASADSSSARREASSAASSSARREAASADSSSAHREAASADSSSAHREAASADSSSVQQVRRPRSKKALSGPWWKAKGGNETVRDEYLSWSDAEHKQKHGKNPTDDCPRCRFQKMSSVWLSSDGTRVCSREGIWPGTVKMMVQGRKQLVTWLGTRPAAWPAGKWGLGCHLCANMLHKTEEAQVQGKLTSRVRRFSTKWGRYEVNAMSSVQASALLLHSTQSKVHKLAMRCFMEPDTPPTQLLREDGDEALLSGSVPQVADWLVVWENLSGSFSHTGTQLSTSRFTQGMRRRRRDADSRVIKAMIEIMALSIRNRHRETLRQSRSISLSLDDKGRWRVMRYKCSVRVNDKIETRRGVLWVESLSADDGDLKDMEDDYGERVTQSIRNAIKQVCGEDTELFQHVVNRVNGVIADGAVQKALKLLRFALPNVGVIARDSCHVQRIATSDPLKRDSMGQRWRVIMAAEGGLFPAVQASEKWRYELQLAQRVMKKWTGLSTVLKQVGHADARYESSASSSRHYVNLQAAIAAVLAMRVTDPRLDVGKRTQAGSWLDSMGAACAIEAGLTADWSAEALRYIRQDDCMDPDCALLLERLTVYQGRVTKLFIEGRILLEASGSDTTMTAQSIQIARGSPPLYYGHKVKYLWTEDEANRSAPYALHAMREIARDACARLDAELKGHLLADFNAFNLGAWKRALTKAGADRAVAIGNLCRQFRRLCQAKRLPVESPAQQAQASAEITAAAKLLLQDNARVMDADDIDLQAVNRDCWGQVGAADFAARCKLGQFDYLDDVVDFYMGLEHVTSTCERDLGQTKRAALAHAGPLGGVALAAILHCQLDGPGSREEVIGDGVDCFGPASREWARLWLEKHGRRFQIYNRRFGPELAARVKKCTDAALKKSQSKAADALCAMTAGQAKRQKCILPNMIKLTEAEKGAIPVSKETQKFRNFTETRRSALKTDKEKALQGQPTTLPPPRNAVLLSDTTVVCRKKFENFNLATG</sequence>
<accession>A0A812K0V8</accession>
<gene>
    <name evidence="2" type="ORF">SNAT2548_LOCUS7308</name>
</gene>
<feature type="compositionally biased region" description="Basic and acidic residues" evidence="1">
    <location>
        <begin position="73"/>
        <end position="102"/>
    </location>
</feature>
<name>A0A812K0V8_9DINO</name>
<evidence type="ECO:0000256" key="1">
    <source>
        <dbReference type="SAM" id="MobiDB-lite"/>
    </source>
</evidence>